<evidence type="ECO:0000313" key="2">
    <source>
        <dbReference type="Proteomes" id="UP000379480"/>
    </source>
</evidence>
<sequence length="76" mass="8763">MAIFEYTAYAKDHTHKTVYGEVVANTFKEAETKIKTLYSYPIETKLSLILDEPIKIRKPAYPSSSASRQRRPIARE</sequence>
<reference evidence="1 2" key="1">
    <citation type="submission" date="2019-09" db="EMBL/GenBank/DDBJ databases">
        <authorList>
            <person name="Chandra G."/>
            <person name="Truman W A."/>
        </authorList>
    </citation>
    <scope>NUCLEOTIDE SEQUENCE [LARGE SCALE GENOMIC DNA]</scope>
    <source>
        <strain evidence="1">PS723</strain>
    </source>
</reference>
<dbReference type="EMBL" id="CABVHY010000012">
    <property type="protein sequence ID" value="VVO02643.1"/>
    <property type="molecule type" value="Genomic_DNA"/>
</dbReference>
<dbReference type="Proteomes" id="UP000379480">
    <property type="component" value="Unassembled WGS sequence"/>
</dbReference>
<evidence type="ECO:0000313" key="1">
    <source>
        <dbReference type="EMBL" id="VVO02643.1"/>
    </source>
</evidence>
<organism evidence="1 2">
    <name type="scientific">Pseudomonas fluorescens</name>
    <dbReference type="NCBI Taxonomy" id="294"/>
    <lineage>
        <taxon>Bacteria</taxon>
        <taxon>Pseudomonadati</taxon>
        <taxon>Pseudomonadota</taxon>
        <taxon>Gammaproteobacteria</taxon>
        <taxon>Pseudomonadales</taxon>
        <taxon>Pseudomonadaceae</taxon>
        <taxon>Pseudomonas</taxon>
    </lineage>
</organism>
<accession>A0A5E7CCU6</accession>
<gene>
    <name evidence="1" type="ORF">PS723_02765</name>
</gene>
<name>A0A5E7CCU6_PSEFL</name>
<proteinExistence type="predicted"/>
<protein>
    <submittedName>
        <fullName evidence="1">Uncharacterized protein</fullName>
    </submittedName>
</protein>
<dbReference type="AlphaFoldDB" id="A0A5E7CCU6"/>